<feature type="region of interest" description="Disordered" evidence="1">
    <location>
        <begin position="40"/>
        <end position="67"/>
    </location>
</feature>
<dbReference type="KEGG" id="tet:TTHERM_00494040"/>
<reference evidence="3" key="1">
    <citation type="journal article" date="2006" name="PLoS Biol.">
        <title>Macronuclear genome sequence of the ciliate Tetrahymena thermophila, a model eukaryote.</title>
        <authorList>
            <person name="Eisen J.A."/>
            <person name="Coyne R.S."/>
            <person name="Wu M."/>
            <person name="Wu D."/>
            <person name="Thiagarajan M."/>
            <person name="Wortman J.R."/>
            <person name="Badger J.H."/>
            <person name="Ren Q."/>
            <person name="Amedeo P."/>
            <person name="Jones K.M."/>
            <person name="Tallon L.J."/>
            <person name="Delcher A.L."/>
            <person name="Salzberg S.L."/>
            <person name="Silva J.C."/>
            <person name="Haas B.J."/>
            <person name="Majoros W.H."/>
            <person name="Farzad M."/>
            <person name="Carlton J.M."/>
            <person name="Smith R.K. Jr."/>
            <person name="Garg J."/>
            <person name="Pearlman R.E."/>
            <person name="Karrer K.M."/>
            <person name="Sun L."/>
            <person name="Manning G."/>
            <person name="Elde N.C."/>
            <person name="Turkewitz A.P."/>
            <person name="Asai D.J."/>
            <person name="Wilkes D.E."/>
            <person name="Wang Y."/>
            <person name="Cai H."/>
            <person name="Collins K."/>
            <person name="Stewart B.A."/>
            <person name="Lee S.R."/>
            <person name="Wilamowska K."/>
            <person name="Weinberg Z."/>
            <person name="Ruzzo W.L."/>
            <person name="Wloga D."/>
            <person name="Gaertig J."/>
            <person name="Frankel J."/>
            <person name="Tsao C.-C."/>
            <person name="Gorovsky M.A."/>
            <person name="Keeling P.J."/>
            <person name="Waller R.F."/>
            <person name="Patron N.J."/>
            <person name="Cherry J.M."/>
            <person name="Stover N.A."/>
            <person name="Krieger C.J."/>
            <person name="del Toro C."/>
            <person name="Ryder H.F."/>
            <person name="Williamson S.C."/>
            <person name="Barbeau R.A."/>
            <person name="Hamilton E.P."/>
            <person name="Orias E."/>
        </authorList>
    </citation>
    <scope>NUCLEOTIDE SEQUENCE [LARGE SCALE GENOMIC DNA]</scope>
    <source>
        <strain evidence="3">SB210</strain>
    </source>
</reference>
<dbReference type="EMBL" id="GG662512">
    <property type="protein sequence ID" value="EAS02952.2"/>
    <property type="molecule type" value="Genomic_DNA"/>
</dbReference>
<accession>I7M9W6</accession>
<organism evidence="2 3">
    <name type="scientific">Tetrahymena thermophila (strain SB210)</name>
    <dbReference type="NCBI Taxonomy" id="312017"/>
    <lineage>
        <taxon>Eukaryota</taxon>
        <taxon>Sar</taxon>
        <taxon>Alveolata</taxon>
        <taxon>Ciliophora</taxon>
        <taxon>Intramacronucleata</taxon>
        <taxon>Oligohymenophorea</taxon>
        <taxon>Hymenostomatida</taxon>
        <taxon>Tetrahymenina</taxon>
        <taxon>Tetrahymenidae</taxon>
        <taxon>Tetrahymena</taxon>
    </lineage>
</organism>
<feature type="compositionally biased region" description="Acidic residues" evidence="1">
    <location>
        <begin position="57"/>
        <end position="67"/>
    </location>
</feature>
<feature type="compositionally biased region" description="Basic and acidic residues" evidence="1">
    <location>
        <begin position="41"/>
        <end position="56"/>
    </location>
</feature>
<protein>
    <submittedName>
        <fullName evidence="2">Uncharacterized protein</fullName>
    </submittedName>
</protein>
<dbReference type="OrthoDB" id="300643at2759"/>
<gene>
    <name evidence="2" type="ORF">TTHERM_00494040</name>
</gene>
<evidence type="ECO:0000313" key="3">
    <source>
        <dbReference type="Proteomes" id="UP000009168"/>
    </source>
</evidence>
<evidence type="ECO:0000313" key="2">
    <source>
        <dbReference type="EMBL" id="EAS02952.2"/>
    </source>
</evidence>
<name>I7M9W6_TETTS</name>
<sequence length="134" mass="15700">MKTIKLQILLSQKRYKFQLLIIQILSRFYKRHLITRKTKIKMADKQKKPVNKKEGEEGAEGEVDEEEQKGCCAVFCEYIAACCAATYKVIVFVCRAVRDCLAFIWYPCKERCCNCIDDCDKKMNPWKDPSYSHV</sequence>
<dbReference type="Proteomes" id="UP000009168">
    <property type="component" value="Unassembled WGS sequence"/>
</dbReference>
<evidence type="ECO:0000256" key="1">
    <source>
        <dbReference type="SAM" id="MobiDB-lite"/>
    </source>
</evidence>
<dbReference type="eggNOG" id="ENOG502SZXR">
    <property type="taxonomic scope" value="Eukaryota"/>
</dbReference>
<keyword evidence="3" id="KW-1185">Reference proteome</keyword>
<proteinExistence type="predicted"/>
<dbReference type="RefSeq" id="XP_001023197.2">
    <property type="nucleotide sequence ID" value="XM_001023197.2"/>
</dbReference>
<dbReference type="AlphaFoldDB" id="I7M9W6"/>
<dbReference type="GeneID" id="7831709"/>
<dbReference type="InParanoid" id="I7M9W6"/>